<comment type="caution">
    <text evidence="2">The sequence shown here is derived from an EMBL/GenBank/DDBJ whole genome shotgun (WGS) entry which is preliminary data.</text>
</comment>
<gene>
    <name evidence="2" type="ORF">KDAU_07100</name>
</gene>
<name>A0A401Z936_9CHLR</name>
<evidence type="ECO:0000259" key="1">
    <source>
        <dbReference type="Pfam" id="PF00561"/>
    </source>
</evidence>
<dbReference type="InterPro" id="IPR029058">
    <property type="entry name" value="AB_hydrolase_fold"/>
</dbReference>
<evidence type="ECO:0000313" key="3">
    <source>
        <dbReference type="Proteomes" id="UP000287224"/>
    </source>
</evidence>
<sequence>MHYRVPYQRPVPDRPTIVMVHGLVVSSRYMTPTAEQLAPDYHVYLPELPGFGKSQKPDHYQDLDEMSDTLAAWMTTVGLPQAVLLGNSLGCQIIARFAVRHPDRIQAAILVSPTMDVRARTARQEIGRWLVNVLREPVSLYPMVLRDFMEIGFRRFAATFHYGLEDSIEVYLAQMELPTLVVRGTWDTVVPQEWAEYVTQMLPQGKLTVIKRAAHDVNYNSPAELAAAVRSFV</sequence>
<dbReference type="PRINTS" id="PR00111">
    <property type="entry name" value="ABHYDROLASE"/>
</dbReference>
<dbReference type="PANTHER" id="PTHR43194:SF5">
    <property type="entry name" value="PIMELOYL-[ACYL-CARRIER PROTEIN] METHYL ESTER ESTERASE"/>
    <property type="match status" value="1"/>
</dbReference>
<dbReference type="SUPFAM" id="SSF53474">
    <property type="entry name" value="alpha/beta-Hydrolases"/>
    <property type="match status" value="1"/>
</dbReference>
<dbReference type="EMBL" id="BIFQ01000001">
    <property type="protein sequence ID" value="GCE03381.1"/>
    <property type="molecule type" value="Genomic_DNA"/>
</dbReference>
<accession>A0A401Z936</accession>
<keyword evidence="3" id="KW-1185">Reference proteome</keyword>
<dbReference type="InterPro" id="IPR050228">
    <property type="entry name" value="Carboxylesterase_BioH"/>
</dbReference>
<dbReference type="Pfam" id="PF00561">
    <property type="entry name" value="Abhydrolase_1"/>
    <property type="match status" value="1"/>
</dbReference>
<protein>
    <submittedName>
        <fullName evidence="2">Lipase</fullName>
    </submittedName>
</protein>
<organism evidence="2 3">
    <name type="scientific">Dictyobacter aurantiacus</name>
    <dbReference type="NCBI Taxonomy" id="1936993"/>
    <lineage>
        <taxon>Bacteria</taxon>
        <taxon>Bacillati</taxon>
        <taxon>Chloroflexota</taxon>
        <taxon>Ktedonobacteria</taxon>
        <taxon>Ktedonobacterales</taxon>
        <taxon>Dictyobacteraceae</taxon>
        <taxon>Dictyobacter</taxon>
    </lineage>
</organism>
<dbReference type="AlphaFoldDB" id="A0A401Z936"/>
<proteinExistence type="predicted"/>
<dbReference type="PANTHER" id="PTHR43194">
    <property type="entry name" value="HYDROLASE ALPHA/BETA FOLD FAMILY"/>
    <property type="match status" value="1"/>
</dbReference>
<reference evidence="3" key="1">
    <citation type="submission" date="2018-12" db="EMBL/GenBank/DDBJ databases">
        <title>Tengunoibacter tsumagoiensis gen. nov., sp. nov., Dictyobacter kobayashii sp. nov., D. alpinus sp. nov., and D. joshuensis sp. nov. and description of Dictyobacteraceae fam. nov. within the order Ktedonobacterales isolated from Tengu-no-mugimeshi.</title>
        <authorList>
            <person name="Wang C.M."/>
            <person name="Zheng Y."/>
            <person name="Sakai Y."/>
            <person name="Toyoda A."/>
            <person name="Minakuchi Y."/>
            <person name="Abe K."/>
            <person name="Yokota A."/>
            <person name="Yabe S."/>
        </authorList>
    </citation>
    <scope>NUCLEOTIDE SEQUENCE [LARGE SCALE GENOMIC DNA]</scope>
    <source>
        <strain evidence="3">S-27</strain>
    </source>
</reference>
<feature type="domain" description="AB hydrolase-1" evidence="1">
    <location>
        <begin position="15"/>
        <end position="122"/>
    </location>
</feature>
<evidence type="ECO:0000313" key="2">
    <source>
        <dbReference type="EMBL" id="GCE03381.1"/>
    </source>
</evidence>
<dbReference type="InterPro" id="IPR000073">
    <property type="entry name" value="AB_hydrolase_1"/>
</dbReference>
<dbReference type="Proteomes" id="UP000287224">
    <property type="component" value="Unassembled WGS sequence"/>
</dbReference>
<dbReference type="Gene3D" id="3.40.50.1820">
    <property type="entry name" value="alpha/beta hydrolase"/>
    <property type="match status" value="1"/>
</dbReference>